<comment type="caution">
    <text evidence="1">The sequence shown here is derived from an EMBL/GenBank/DDBJ whole genome shotgun (WGS) entry which is preliminary data.</text>
</comment>
<dbReference type="RefSeq" id="WP_088258896.1">
    <property type="nucleotide sequence ID" value="NZ_NIDE01000017.1"/>
</dbReference>
<evidence type="ECO:0008006" key="3">
    <source>
        <dbReference type="Google" id="ProtNLM"/>
    </source>
</evidence>
<gene>
    <name evidence="1" type="ORF">FRUB_08338</name>
</gene>
<sequence>MPGAARVFDEAEPWTFADADPAADAKLMHVALTRAEDDLFVTHAEPSPFIDRMSKSGLTIPL</sequence>
<evidence type="ECO:0000313" key="1">
    <source>
        <dbReference type="EMBL" id="OWK35775.1"/>
    </source>
</evidence>
<dbReference type="Gene3D" id="3.40.50.300">
    <property type="entry name" value="P-loop containing nucleotide triphosphate hydrolases"/>
    <property type="match status" value="1"/>
</dbReference>
<keyword evidence="2" id="KW-1185">Reference proteome</keyword>
<reference evidence="2" key="1">
    <citation type="submission" date="2017-06" db="EMBL/GenBank/DDBJ databases">
        <title>Genome analysis of Fimbriiglobus ruber SP5, the first member of the order Planctomycetales with confirmed chitinolytic capability.</title>
        <authorList>
            <person name="Ravin N.V."/>
            <person name="Rakitin A.L."/>
            <person name="Ivanova A.A."/>
            <person name="Beletsky A.V."/>
            <person name="Kulichevskaya I.S."/>
            <person name="Mardanov A.V."/>
            <person name="Dedysh S.N."/>
        </authorList>
    </citation>
    <scope>NUCLEOTIDE SEQUENCE [LARGE SCALE GENOMIC DNA]</scope>
    <source>
        <strain evidence="2">SP5</strain>
    </source>
</reference>
<name>A0A225DHA6_9BACT</name>
<dbReference type="Proteomes" id="UP000214646">
    <property type="component" value="Unassembled WGS sequence"/>
</dbReference>
<protein>
    <recommendedName>
        <fullName evidence="3">UvrD-like helicase C-terminal domain-containing protein</fullName>
    </recommendedName>
</protein>
<dbReference type="AlphaFoldDB" id="A0A225DHA6"/>
<organism evidence="1 2">
    <name type="scientific">Fimbriiglobus ruber</name>
    <dbReference type="NCBI Taxonomy" id="1908690"/>
    <lineage>
        <taxon>Bacteria</taxon>
        <taxon>Pseudomonadati</taxon>
        <taxon>Planctomycetota</taxon>
        <taxon>Planctomycetia</taxon>
        <taxon>Gemmatales</taxon>
        <taxon>Gemmataceae</taxon>
        <taxon>Fimbriiglobus</taxon>
    </lineage>
</organism>
<proteinExistence type="predicted"/>
<dbReference type="EMBL" id="NIDE01000017">
    <property type="protein sequence ID" value="OWK35775.1"/>
    <property type="molecule type" value="Genomic_DNA"/>
</dbReference>
<evidence type="ECO:0000313" key="2">
    <source>
        <dbReference type="Proteomes" id="UP000214646"/>
    </source>
</evidence>
<accession>A0A225DHA6</accession>
<dbReference type="InterPro" id="IPR027417">
    <property type="entry name" value="P-loop_NTPase"/>
</dbReference>